<protein>
    <recommendedName>
        <fullName evidence="3">Ig-like domain-containing protein</fullName>
    </recommendedName>
</protein>
<dbReference type="Pfam" id="PF07654">
    <property type="entry name" value="C1-set"/>
    <property type="match status" value="1"/>
</dbReference>
<accession>A0A553R616</accession>
<organism evidence="4 5">
    <name type="scientific">Danionella cerebrum</name>
    <dbReference type="NCBI Taxonomy" id="2873325"/>
    <lineage>
        <taxon>Eukaryota</taxon>
        <taxon>Metazoa</taxon>
        <taxon>Chordata</taxon>
        <taxon>Craniata</taxon>
        <taxon>Vertebrata</taxon>
        <taxon>Euteleostomi</taxon>
        <taxon>Actinopterygii</taxon>
        <taxon>Neopterygii</taxon>
        <taxon>Teleostei</taxon>
        <taxon>Ostariophysi</taxon>
        <taxon>Cypriniformes</taxon>
        <taxon>Danionidae</taxon>
        <taxon>Danioninae</taxon>
        <taxon>Danionella</taxon>
    </lineage>
</organism>
<dbReference type="InterPro" id="IPR007110">
    <property type="entry name" value="Ig-like_dom"/>
</dbReference>
<proteinExistence type="predicted"/>
<keyword evidence="1" id="KW-0325">Glycoprotein</keyword>
<dbReference type="InterPro" id="IPR036179">
    <property type="entry name" value="Ig-like_dom_sf"/>
</dbReference>
<keyword evidence="5" id="KW-1185">Reference proteome</keyword>
<dbReference type="InterPro" id="IPR011162">
    <property type="entry name" value="MHC_I/II-like_Ag-recog"/>
</dbReference>
<dbReference type="PROSITE" id="PS50835">
    <property type="entry name" value="IG_LIKE"/>
    <property type="match status" value="1"/>
</dbReference>
<evidence type="ECO:0000313" key="4">
    <source>
        <dbReference type="EMBL" id="TRY97616.1"/>
    </source>
</evidence>
<keyword evidence="2" id="KW-0732">Signal</keyword>
<dbReference type="Proteomes" id="UP000316079">
    <property type="component" value="Unassembled WGS sequence"/>
</dbReference>
<dbReference type="InterPro" id="IPR003597">
    <property type="entry name" value="Ig_C1-set"/>
</dbReference>
<gene>
    <name evidence="4" type="ORF">DNTS_004747</name>
</gene>
<evidence type="ECO:0000313" key="5">
    <source>
        <dbReference type="Proteomes" id="UP000316079"/>
    </source>
</evidence>
<dbReference type="GO" id="GO:0006955">
    <property type="term" value="P:immune response"/>
    <property type="evidence" value="ECO:0007669"/>
    <property type="project" value="TreeGrafter"/>
</dbReference>
<name>A0A553R616_9TELE</name>
<dbReference type="GO" id="GO:0005615">
    <property type="term" value="C:extracellular space"/>
    <property type="evidence" value="ECO:0007669"/>
    <property type="project" value="TreeGrafter"/>
</dbReference>
<dbReference type="InterPro" id="IPR050208">
    <property type="entry name" value="MHC_class-I_related"/>
</dbReference>
<evidence type="ECO:0000256" key="1">
    <source>
        <dbReference type="ARBA" id="ARBA00023180"/>
    </source>
</evidence>
<dbReference type="PANTHER" id="PTHR16675">
    <property type="entry name" value="MHC CLASS I-RELATED"/>
    <property type="match status" value="1"/>
</dbReference>
<dbReference type="SUPFAM" id="SSF54452">
    <property type="entry name" value="MHC antigen-recognition domain"/>
    <property type="match status" value="1"/>
</dbReference>
<dbReference type="OrthoDB" id="8936120at2759"/>
<feature type="domain" description="Ig-like" evidence="3">
    <location>
        <begin position="110"/>
        <end position="195"/>
    </location>
</feature>
<reference evidence="4 5" key="1">
    <citation type="journal article" date="2019" name="Sci. Data">
        <title>Hybrid genome assembly and annotation of Danionella translucida.</title>
        <authorList>
            <person name="Kadobianskyi M."/>
            <person name="Schulze L."/>
            <person name="Schuelke M."/>
            <person name="Judkewitz B."/>
        </authorList>
    </citation>
    <scope>NUCLEOTIDE SEQUENCE [LARGE SCALE GENOMIC DNA]</scope>
    <source>
        <strain evidence="4 5">Bolton</strain>
    </source>
</reference>
<dbReference type="AlphaFoldDB" id="A0A553R616"/>
<evidence type="ECO:0000259" key="3">
    <source>
        <dbReference type="PROSITE" id="PS50835"/>
    </source>
</evidence>
<sequence>MLGFLAVFYFHQFVLGADEHAYQQFIECAFNIEGQVYQSWRYGFDGKDIMHVDLARGTVVATSESGKSLAEERKSTEYIKRKEEKLQIECNAVKTVFLKSNNTLSRAAKPAVFLAKGSEQGQEYLKCAAHGFYPNAIRIRWTKKGQPIYFGVTTTGILPHRDGTFQMTSYLSLNNVTAQEVTCEIEHLSLDEKLKKAFGKWHTRT</sequence>
<dbReference type="EMBL" id="SRMA01025216">
    <property type="protein sequence ID" value="TRY97616.1"/>
    <property type="molecule type" value="Genomic_DNA"/>
</dbReference>
<feature type="signal peptide" evidence="2">
    <location>
        <begin position="1"/>
        <end position="16"/>
    </location>
</feature>
<dbReference type="SUPFAM" id="SSF48726">
    <property type="entry name" value="Immunoglobulin"/>
    <property type="match status" value="1"/>
</dbReference>
<dbReference type="InterPro" id="IPR013783">
    <property type="entry name" value="Ig-like_fold"/>
</dbReference>
<dbReference type="PANTHER" id="PTHR16675:SF235">
    <property type="entry name" value="SHKT DOMAIN-CONTAINING PROTEIN"/>
    <property type="match status" value="1"/>
</dbReference>
<dbReference type="Gene3D" id="3.30.500.10">
    <property type="entry name" value="MHC class I-like antigen recognition-like"/>
    <property type="match status" value="1"/>
</dbReference>
<feature type="chain" id="PRO_5022070220" description="Ig-like domain-containing protein" evidence="2">
    <location>
        <begin position="17"/>
        <end position="205"/>
    </location>
</feature>
<dbReference type="Gene3D" id="2.60.40.10">
    <property type="entry name" value="Immunoglobulins"/>
    <property type="match status" value="1"/>
</dbReference>
<dbReference type="STRING" id="623744.A0A553R616"/>
<evidence type="ECO:0000256" key="2">
    <source>
        <dbReference type="SAM" id="SignalP"/>
    </source>
</evidence>
<dbReference type="GO" id="GO:0009897">
    <property type="term" value="C:external side of plasma membrane"/>
    <property type="evidence" value="ECO:0007669"/>
    <property type="project" value="TreeGrafter"/>
</dbReference>
<dbReference type="InterPro" id="IPR037055">
    <property type="entry name" value="MHC_I-like_Ag-recog_sf"/>
</dbReference>
<comment type="caution">
    <text evidence="4">The sequence shown here is derived from an EMBL/GenBank/DDBJ whole genome shotgun (WGS) entry which is preliminary data.</text>
</comment>
<dbReference type="SMART" id="SM00407">
    <property type="entry name" value="IGc1"/>
    <property type="match status" value="1"/>
</dbReference>